<evidence type="ECO:0000256" key="2">
    <source>
        <dbReference type="ARBA" id="ARBA00022448"/>
    </source>
</evidence>
<comment type="subcellular location">
    <subcellularLocation>
        <location evidence="1 7">Cell membrane</location>
        <topology evidence="1 7">Multi-pass membrane protein</topology>
    </subcellularLocation>
</comment>
<reference evidence="10" key="1">
    <citation type="journal article" date="2019" name="Int. J. Syst. Evol. Microbiol.">
        <title>The Global Catalogue of Microorganisms (GCM) 10K type strain sequencing project: providing services to taxonomists for standard genome sequencing and annotation.</title>
        <authorList>
            <consortium name="The Broad Institute Genomics Platform"/>
            <consortium name="The Broad Institute Genome Sequencing Center for Infectious Disease"/>
            <person name="Wu L."/>
            <person name="Ma J."/>
        </authorList>
    </citation>
    <scope>NUCLEOTIDE SEQUENCE [LARGE SCALE GENOMIC DNA]</scope>
    <source>
        <strain evidence="10">JCM 16702</strain>
    </source>
</reference>
<feature type="domain" description="ABC transmembrane type-1" evidence="8">
    <location>
        <begin position="72"/>
        <end position="262"/>
    </location>
</feature>
<keyword evidence="10" id="KW-1185">Reference proteome</keyword>
<dbReference type="RefSeq" id="WP_344958147.1">
    <property type="nucleotide sequence ID" value="NZ_BAAAZG010000068.1"/>
</dbReference>
<gene>
    <name evidence="9" type="ORF">GCM10022214_80480</name>
</gene>
<evidence type="ECO:0000256" key="5">
    <source>
        <dbReference type="ARBA" id="ARBA00022989"/>
    </source>
</evidence>
<dbReference type="PANTHER" id="PTHR32243:SF18">
    <property type="entry name" value="INNER MEMBRANE ABC TRANSPORTER PERMEASE PROTEIN YCJP"/>
    <property type="match status" value="1"/>
</dbReference>
<comment type="similarity">
    <text evidence="7">Belongs to the binding-protein-dependent transport system permease family.</text>
</comment>
<feature type="transmembrane region" description="Helical" evidence="7">
    <location>
        <begin position="143"/>
        <end position="163"/>
    </location>
</feature>
<accession>A0ABP7X1N2</accession>
<dbReference type="InterPro" id="IPR035906">
    <property type="entry name" value="MetI-like_sf"/>
</dbReference>
<keyword evidence="5 7" id="KW-1133">Transmembrane helix</keyword>
<keyword evidence="2 7" id="KW-0813">Transport</keyword>
<dbReference type="InterPro" id="IPR000515">
    <property type="entry name" value="MetI-like"/>
</dbReference>
<evidence type="ECO:0000256" key="7">
    <source>
        <dbReference type="RuleBase" id="RU363032"/>
    </source>
</evidence>
<evidence type="ECO:0000256" key="6">
    <source>
        <dbReference type="ARBA" id="ARBA00023136"/>
    </source>
</evidence>
<evidence type="ECO:0000256" key="1">
    <source>
        <dbReference type="ARBA" id="ARBA00004651"/>
    </source>
</evidence>
<sequence length="277" mass="30351">MSKERLTGIAVNAGLVVYFVFALFPVAWMLILSLKPDNQLFNTYFSFSPTLDSYRTVLGGGEVEGVPFVRFFVNSLVVSIGAVALSLLIGLPAAYAAARWKFRGSENLMFTLLSFRFAPELTVIIPLFVLYQQLGLFDTYVGVIWVLQLVTMPLIVWIMRSYFTDLSPELEQAALLDGYSRTRAFVKIALPLVKPGIAAVSLLAFIFAWNNFVFPLILTSSNAQTVTVGALSFLGGDRPKYNLTAAAALVSAVPPLVLALTIQRYLVRGLSFGAVKS</sequence>
<feature type="transmembrane region" description="Helical" evidence="7">
    <location>
        <begin position="110"/>
        <end position="131"/>
    </location>
</feature>
<dbReference type="Gene3D" id="1.10.3720.10">
    <property type="entry name" value="MetI-like"/>
    <property type="match status" value="1"/>
</dbReference>
<dbReference type="PROSITE" id="PS50928">
    <property type="entry name" value="ABC_TM1"/>
    <property type="match status" value="1"/>
</dbReference>
<dbReference type="SUPFAM" id="SSF161098">
    <property type="entry name" value="MetI-like"/>
    <property type="match status" value="1"/>
</dbReference>
<organism evidence="9 10">
    <name type="scientific">Actinomadura miaoliensis</name>
    <dbReference type="NCBI Taxonomy" id="430685"/>
    <lineage>
        <taxon>Bacteria</taxon>
        <taxon>Bacillati</taxon>
        <taxon>Actinomycetota</taxon>
        <taxon>Actinomycetes</taxon>
        <taxon>Streptosporangiales</taxon>
        <taxon>Thermomonosporaceae</taxon>
        <taxon>Actinomadura</taxon>
    </lineage>
</organism>
<evidence type="ECO:0000259" key="8">
    <source>
        <dbReference type="PROSITE" id="PS50928"/>
    </source>
</evidence>
<dbReference type="Proteomes" id="UP001500683">
    <property type="component" value="Unassembled WGS sequence"/>
</dbReference>
<feature type="transmembrane region" description="Helical" evidence="7">
    <location>
        <begin position="241"/>
        <end position="262"/>
    </location>
</feature>
<evidence type="ECO:0000256" key="3">
    <source>
        <dbReference type="ARBA" id="ARBA00022475"/>
    </source>
</evidence>
<dbReference type="EMBL" id="BAAAZG010000068">
    <property type="protein sequence ID" value="GAA4102497.1"/>
    <property type="molecule type" value="Genomic_DNA"/>
</dbReference>
<keyword evidence="3" id="KW-1003">Cell membrane</keyword>
<protein>
    <submittedName>
        <fullName evidence="9">Carbohydrate ABC transporter permease</fullName>
    </submittedName>
</protein>
<keyword evidence="4 7" id="KW-0812">Transmembrane</keyword>
<feature type="transmembrane region" description="Helical" evidence="7">
    <location>
        <begin position="76"/>
        <end position="98"/>
    </location>
</feature>
<feature type="transmembrane region" description="Helical" evidence="7">
    <location>
        <begin position="184"/>
        <end position="206"/>
    </location>
</feature>
<keyword evidence="6 7" id="KW-0472">Membrane</keyword>
<proteinExistence type="inferred from homology"/>
<evidence type="ECO:0000313" key="9">
    <source>
        <dbReference type="EMBL" id="GAA4102497.1"/>
    </source>
</evidence>
<evidence type="ECO:0000313" key="10">
    <source>
        <dbReference type="Proteomes" id="UP001500683"/>
    </source>
</evidence>
<comment type="caution">
    <text evidence="9">The sequence shown here is derived from an EMBL/GenBank/DDBJ whole genome shotgun (WGS) entry which is preliminary data.</text>
</comment>
<dbReference type="CDD" id="cd06261">
    <property type="entry name" value="TM_PBP2"/>
    <property type="match status" value="1"/>
</dbReference>
<name>A0ABP7X1N2_9ACTN</name>
<evidence type="ECO:0000256" key="4">
    <source>
        <dbReference type="ARBA" id="ARBA00022692"/>
    </source>
</evidence>
<feature type="transmembrane region" description="Helical" evidence="7">
    <location>
        <begin position="9"/>
        <end position="31"/>
    </location>
</feature>
<dbReference type="PANTHER" id="PTHR32243">
    <property type="entry name" value="MALTOSE TRANSPORT SYSTEM PERMEASE-RELATED"/>
    <property type="match status" value="1"/>
</dbReference>
<feature type="transmembrane region" description="Helical" evidence="7">
    <location>
        <begin position="212"/>
        <end position="234"/>
    </location>
</feature>
<dbReference type="InterPro" id="IPR050901">
    <property type="entry name" value="BP-dep_ABC_trans_perm"/>
</dbReference>
<dbReference type="Pfam" id="PF00528">
    <property type="entry name" value="BPD_transp_1"/>
    <property type="match status" value="1"/>
</dbReference>